<dbReference type="PANTHER" id="PTHR16821:SF2">
    <property type="entry name" value="FRATAXIN, MITOCHONDRIAL"/>
    <property type="match status" value="1"/>
</dbReference>
<comment type="similarity">
    <text evidence="2">Belongs to the frataxin family.</text>
</comment>
<evidence type="ECO:0000256" key="3">
    <source>
        <dbReference type="ARBA" id="ARBA00013107"/>
    </source>
</evidence>
<keyword evidence="11" id="KW-0496">Mitochondrion</keyword>
<dbReference type="GO" id="GO:0008198">
    <property type="term" value="F:ferrous iron binding"/>
    <property type="evidence" value="ECO:0007669"/>
    <property type="project" value="TreeGrafter"/>
</dbReference>
<dbReference type="WBParaSite" id="ACOC_0000680301-mRNA-1">
    <property type="protein sequence ID" value="ACOC_0000680301-mRNA-1"/>
    <property type="gene ID" value="ACOC_0000680301"/>
</dbReference>
<evidence type="ECO:0000256" key="6">
    <source>
        <dbReference type="ARBA" id="ARBA00022496"/>
    </source>
</evidence>
<evidence type="ECO:0000256" key="7">
    <source>
        <dbReference type="ARBA" id="ARBA00022946"/>
    </source>
</evidence>
<evidence type="ECO:0000256" key="1">
    <source>
        <dbReference type="ARBA" id="ARBA00004173"/>
    </source>
</evidence>
<dbReference type="STRING" id="334426.A0A0R3PNV8"/>
<dbReference type="OMA" id="YEVEYHS"/>
<keyword evidence="10" id="KW-0406">Ion transport</keyword>
<dbReference type="InterPro" id="IPR017789">
    <property type="entry name" value="Frataxin"/>
</dbReference>
<evidence type="ECO:0000313" key="13">
    <source>
        <dbReference type="EMBL" id="VDM58389.1"/>
    </source>
</evidence>
<evidence type="ECO:0000256" key="10">
    <source>
        <dbReference type="ARBA" id="ARBA00023065"/>
    </source>
</evidence>
<evidence type="ECO:0000313" key="15">
    <source>
        <dbReference type="WBParaSite" id="ACOC_0000680301-mRNA-1"/>
    </source>
</evidence>
<dbReference type="NCBIfam" id="TIGR03421">
    <property type="entry name" value="FeS_CyaY"/>
    <property type="match status" value="1"/>
</dbReference>
<keyword evidence="14" id="KW-1185">Reference proteome</keyword>
<dbReference type="Proteomes" id="UP000267027">
    <property type="component" value="Unassembled WGS sequence"/>
</dbReference>
<dbReference type="GO" id="GO:0004322">
    <property type="term" value="F:ferroxidase activity"/>
    <property type="evidence" value="ECO:0007669"/>
    <property type="project" value="UniProtKB-EC"/>
</dbReference>
<evidence type="ECO:0000256" key="11">
    <source>
        <dbReference type="ARBA" id="ARBA00023128"/>
    </source>
</evidence>
<gene>
    <name evidence="13" type="ORF">ACOC_LOCUS6804</name>
</gene>
<dbReference type="SUPFAM" id="SSF55387">
    <property type="entry name" value="Frataxin/Nqo15-like"/>
    <property type="match status" value="1"/>
</dbReference>
<dbReference type="OrthoDB" id="1897642at2759"/>
<keyword evidence="4" id="KW-0409">Iron storage</keyword>
<dbReference type="GO" id="GO:0008199">
    <property type="term" value="F:ferric iron binding"/>
    <property type="evidence" value="ECO:0007669"/>
    <property type="project" value="InterPro"/>
</dbReference>
<dbReference type="EC" id="1.16.3.1" evidence="3"/>
<dbReference type="GO" id="GO:0051537">
    <property type="term" value="F:2 iron, 2 sulfur cluster binding"/>
    <property type="evidence" value="ECO:0007669"/>
    <property type="project" value="TreeGrafter"/>
</dbReference>
<proteinExistence type="inferred from homology"/>
<keyword evidence="8" id="KW-0560">Oxidoreductase</keyword>
<dbReference type="NCBIfam" id="TIGR03422">
    <property type="entry name" value="mito_frataxin"/>
    <property type="match status" value="1"/>
</dbReference>
<dbReference type="InterPro" id="IPR020895">
    <property type="entry name" value="Frataxin_CS"/>
</dbReference>
<evidence type="ECO:0000313" key="14">
    <source>
        <dbReference type="Proteomes" id="UP000267027"/>
    </source>
</evidence>
<evidence type="ECO:0000256" key="12">
    <source>
        <dbReference type="ARBA" id="ARBA00047990"/>
    </source>
</evidence>
<dbReference type="InterPro" id="IPR036524">
    <property type="entry name" value="Frataxin/CyaY_sf"/>
</dbReference>
<dbReference type="PROSITE" id="PS01344">
    <property type="entry name" value="FRATAXIN_1"/>
    <property type="match status" value="1"/>
</dbReference>
<keyword evidence="9" id="KW-0408">Iron</keyword>
<dbReference type="PROSITE" id="PS50810">
    <property type="entry name" value="FRATAXIN_2"/>
    <property type="match status" value="1"/>
</dbReference>
<name>A0A0R3PNV8_ANGCS</name>
<sequence>MAKNNCCGHLIRITAVLKKIGMMERFCCAVSQNDYEKAADESLERLSTYLDALSDKLPVPSEYDVSHAMGVLTVVISKEIGTYVINKQTPNRQLWLSSPVSGPKRYDLVDDRWIYSHDNETLDSLLTREFRTIFVTDDIDFRGHI</sequence>
<comment type="subcellular location">
    <subcellularLocation>
        <location evidence="1">Mitochondrion</location>
    </subcellularLocation>
</comment>
<keyword evidence="6" id="KW-0410">Iron transport</keyword>
<evidence type="ECO:0000256" key="4">
    <source>
        <dbReference type="ARBA" id="ARBA00022434"/>
    </source>
</evidence>
<dbReference type="EMBL" id="UYYA01003979">
    <property type="protein sequence ID" value="VDM58389.1"/>
    <property type="molecule type" value="Genomic_DNA"/>
</dbReference>
<dbReference type="GO" id="GO:0006879">
    <property type="term" value="P:intracellular iron ion homeostasis"/>
    <property type="evidence" value="ECO:0007669"/>
    <property type="project" value="UniProtKB-KW"/>
</dbReference>
<evidence type="ECO:0000256" key="8">
    <source>
        <dbReference type="ARBA" id="ARBA00023002"/>
    </source>
</evidence>
<evidence type="ECO:0000256" key="9">
    <source>
        <dbReference type="ARBA" id="ARBA00023004"/>
    </source>
</evidence>
<evidence type="ECO:0000256" key="5">
    <source>
        <dbReference type="ARBA" id="ARBA00022448"/>
    </source>
</evidence>
<dbReference type="GO" id="GO:0005739">
    <property type="term" value="C:mitochondrion"/>
    <property type="evidence" value="ECO:0007669"/>
    <property type="project" value="UniProtKB-SubCell"/>
</dbReference>
<keyword evidence="5" id="KW-0813">Transport</keyword>
<organism evidence="15">
    <name type="scientific">Angiostrongylus costaricensis</name>
    <name type="common">Nematode worm</name>
    <dbReference type="NCBI Taxonomy" id="334426"/>
    <lineage>
        <taxon>Eukaryota</taxon>
        <taxon>Metazoa</taxon>
        <taxon>Ecdysozoa</taxon>
        <taxon>Nematoda</taxon>
        <taxon>Chromadorea</taxon>
        <taxon>Rhabditida</taxon>
        <taxon>Rhabditina</taxon>
        <taxon>Rhabditomorpha</taxon>
        <taxon>Strongyloidea</taxon>
        <taxon>Metastrongylidae</taxon>
        <taxon>Angiostrongylus</taxon>
    </lineage>
</organism>
<dbReference type="GO" id="GO:0016226">
    <property type="term" value="P:iron-sulfur cluster assembly"/>
    <property type="evidence" value="ECO:0007669"/>
    <property type="project" value="InterPro"/>
</dbReference>
<dbReference type="Pfam" id="PF01491">
    <property type="entry name" value="Frataxin_Cyay"/>
    <property type="match status" value="1"/>
</dbReference>
<dbReference type="SMART" id="SM01219">
    <property type="entry name" value="Frataxin_Cyay"/>
    <property type="match status" value="1"/>
</dbReference>
<dbReference type="PANTHER" id="PTHR16821">
    <property type="entry name" value="FRATAXIN"/>
    <property type="match status" value="1"/>
</dbReference>
<protein>
    <recommendedName>
        <fullName evidence="3">ferroxidase</fullName>
        <ecNumber evidence="3">1.16.3.1</ecNumber>
    </recommendedName>
</protein>
<reference evidence="15" key="1">
    <citation type="submission" date="2017-02" db="UniProtKB">
        <authorList>
            <consortium name="WormBaseParasite"/>
        </authorList>
    </citation>
    <scope>IDENTIFICATION</scope>
</reference>
<dbReference type="GO" id="GO:0006826">
    <property type="term" value="P:iron ion transport"/>
    <property type="evidence" value="ECO:0007669"/>
    <property type="project" value="UniProtKB-KW"/>
</dbReference>
<accession>A0A0R3PNV8</accession>
<reference evidence="13 14" key="2">
    <citation type="submission" date="2018-11" db="EMBL/GenBank/DDBJ databases">
        <authorList>
            <consortium name="Pathogen Informatics"/>
        </authorList>
    </citation>
    <scope>NUCLEOTIDE SEQUENCE [LARGE SCALE GENOMIC DNA]</scope>
    <source>
        <strain evidence="13 14">Costa Rica</strain>
    </source>
</reference>
<dbReference type="InterPro" id="IPR002908">
    <property type="entry name" value="Frataxin/CyaY"/>
</dbReference>
<comment type="catalytic activity">
    <reaction evidence="12">
        <text>4 Fe(2+) + O2 + 4 H(+) = 4 Fe(3+) + 2 H2O</text>
        <dbReference type="Rhea" id="RHEA:11148"/>
        <dbReference type="ChEBI" id="CHEBI:15377"/>
        <dbReference type="ChEBI" id="CHEBI:15378"/>
        <dbReference type="ChEBI" id="CHEBI:15379"/>
        <dbReference type="ChEBI" id="CHEBI:29033"/>
        <dbReference type="ChEBI" id="CHEBI:29034"/>
        <dbReference type="EC" id="1.16.3.1"/>
    </reaction>
</comment>
<keyword evidence="7" id="KW-0809">Transit peptide</keyword>
<dbReference type="Gene3D" id="3.30.920.10">
    <property type="entry name" value="Frataxin/CyaY"/>
    <property type="match status" value="1"/>
</dbReference>
<dbReference type="PRINTS" id="PR00904">
    <property type="entry name" value="FRATAXIN"/>
</dbReference>
<dbReference type="AlphaFoldDB" id="A0A0R3PNV8"/>
<dbReference type="GO" id="GO:0034986">
    <property type="term" value="F:iron chaperone activity"/>
    <property type="evidence" value="ECO:0007669"/>
    <property type="project" value="TreeGrafter"/>
</dbReference>
<evidence type="ECO:0000256" key="2">
    <source>
        <dbReference type="ARBA" id="ARBA00008183"/>
    </source>
</evidence>